<dbReference type="Pfam" id="PF08773">
    <property type="entry name" value="CathepsinC_exc"/>
    <property type="match status" value="1"/>
</dbReference>
<evidence type="ECO:0000256" key="11">
    <source>
        <dbReference type="ARBA" id="ARBA00023145"/>
    </source>
</evidence>
<feature type="chain" id="PRO_5028219165" description="Dipeptidyl peptidase 1" evidence="21">
    <location>
        <begin position="18"/>
        <end position="502"/>
    </location>
</feature>
<evidence type="ECO:0000256" key="7">
    <source>
        <dbReference type="ARBA" id="ARBA00014709"/>
    </source>
</evidence>
<evidence type="ECO:0000256" key="3">
    <source>
        <dbReference type="ARBA" id="ARBA00004371"/>
    </source>
</evidence>
<dbReference type="PROSITE" id="PS00139">
    <property type="entry name" value="THIOL_PROTEASE_CYS"/>
    <property type="match status" value="1"/>
</dbReference>
<keyword evidence="15" id="KW-0458">Lysosome</keyword>
<dbReference type="RefSeq" id="XP_020849369.1">
    <property type="nucleotide sequence ID" value="XM_020993710.1"/>
</dbReference>
<comment type="subcellular location">
    <subcellularLocation>
        <location evidence="3">Lysosome</location>
    </subcellularLocation>
</comment>
<name>A0A6P5KXP7_PHACI</name>
<evidence type="ECO:0000256" key="16">
    <source>
        <dbReference type="ARBA" id="ARBA00029762"/>
    </source>
</evidence>
<evidence type="ECO:0000256" key="9">
    <source>
        <dbReference type="ARBA" id="ARBA00022801"/>
    </source>
</evidence>
<dbReference type="GO" id="GO:0008234">
    <property type="term" value="F:cysteine-type peptidase activity"/>
    <property type="evidence" value="ECO:0007669"/>
    <property type="project" value="UniProtKB-KW"/>
</dbReference>
<evidence type="ECO:0000256" key="12">
    <source>
        <dbReference type="ARBA" id="ARBA00023157"/>
    </source>
</evidence>
<dbReference type="FunFam" id="2.40.128.80:FF:000001">
    <property type="entry name" value="Dipeptidyl peptidase 1"/>
    <property type="match status" value="1"/>
</dbReference>
<feature type="domain" description="Peptidase C1A papain C-terminal" evidence="22">
    <location>
        <begin position="271"/>
        <end position="497"/>
    </location>
</feature>
<dbReference type="InterPro" id="IPR014882">
    <property type="entry name" value="CathepsinC_exc"/>
</dbReference>
<evidence type="ECO:0000313" key="23">
    <source>
        <dbReference type="Proteomes" id="UP000515140"/>
    </source>
</evidence>
<keyword evidence="8" id="KW-0645">Protease</keyword>
<evidence type="ECO:0000256" key="14">
    <source>
        <dbReference type="ARBA" id="ARBA00023214"/>
    </source>
</evidence>
<dbReference type="CDD" id="cd02621">
    <property type="entry name" value="Peptidase_C1A_CathepsinC"/>
    <property type="match status" value="1"/>
</dbReference>
<dbReference type="GO" id="GO:0001913">
    <property type="term" value="P:T cell mediated cytotoxicity"/>
    <property type="evidence" value="ECO:0007669"/>
    <property type="project" value="Ensembl"/>
</dbReference>
<keyword evidence="21" id="KW-0732">Signal</keyword>
<dbReference type="InterPro" id="IPR000668">
    <property type="entry name" value="Peptidase_C1A_C"/>
</dbReference>
<dbReference type="InterPro" id="IPR000169">
    <property type="entry name" value="Pept_cys_AS"/>
</dbReference>
<dbReference type="Gene3D" id="2.40.128.80">
    <property type="entry name" value="Cathepsin C, exclusion domain"/>
    <property type="match status" value="1"/>
</dbReference>
<evidence type="ECO:0000256" key="13">
    <source>
        <dbReference type="ARBA" id="ARBA00023180"/>
    </source>
</evidence>
<dbReference type="InterPro" id="IPR036496">
    <property type="entry name" value="CathepsinC_exc_dom_sf"/>
</dbReference>
<dbReference type="FunCoup" id="A0A6P5KXP7">
    <property type="interactions" value="870"/>
</dbReference>
<keyword evidence="10" id="KW-0788">Thiol protease</keyword>
<evidence type="ECO:0000256" key="1">
    <source>
        <dbReference type="ARBA" id="ARBA00000738"/>
    </source>
</evidence>
<keyword evidence="13" id="KW-0325">Glycoprotein</keyword>
<protein>
    <recommendedName>
        <fullName evidence="7">Dipeptidyl peptidase 1</fullName>
        <ecNumber evidence="6">3.4.14.1</ecNumber>
    </recommendedName>
    <alternativeName>
        <fullName evidence="17">Cathepsin C</fullName>
    </alternativeName>
    <alternativeName>
        <fullName evidence="16">Cathepsin J</fullName>
    </alternativeName>
    <alternativeName>
        <fullName evidence="19">Dipeptidyl peptidase I</fullName>
    </alternativeName>
    <alternativeName>
        <fullName evidence="18">Dipeptidyl transferase</fullName>
    </alternativeName>
</protein>
<evidence type="ECO:0000256" key="20">
    <source>
        <dbReference type="ARBA" id="ARBA00045556"/>
    </source>
</evidence>
<organism evidence="23 24">
    <name type="scientific">Phascolarctos cinereus</name>
    <name type="common">Koala</name>
    <dbReference type="NCBI Taxonomy" id="38626"/>
    <lineage>
        <taxon>Eukaryota</taxon>
        <taxon>Metazoa</taxon>
        <taxon>Chordata</taxon>
        <taxon>Craniata</taxon>
        <taxon>Vertebrata</taxon>
        <taxon>Euteleostomi</taxon>
        <taxon>Mammalia</taxon>
        <taxon>Metatheria</taxon>
        <taxon>Diprotodontia</taxon>
        <taxon>Phascolarctidae</taxon>
        <taxon>Phascolarctos</taxon>
    </lineage>
</organism>
<evidence type="ECO:0000313" key="24">
    <source>
        <dbReference type="RefSeq" id="XP_020849369.1"/>
    </source>
</evidence>
<keyword evidence="11" id="KW-0865">Zymogen</keyword>
<dbReference type="GO" id="GO:0006508">
    <property type="term" value="P:proteolysis"/>
    <property type="evidence" value="ECO:0007669"/>
    <property type="project" value="UniProtKB-KW"/>
</dbReference>
<sequence length="502" mass="57003">MPYTRVALLLSIRRVLGCALSEHLPQQPARRPDCLLVGMGLWGCSRLLSLLFVLSLVGFASSDTPANCTYSDLQGTWVFQVSEGQGLQDNRINCSVLGPPRKKVVVHLQKLDVATDEFGNSGFFTIIYNQGFEIVLNDYKWFAFFKYKKEAHNVTSYCHETFPGWVHDVLGKNWACFTAKKLISTAENVRVNELPPRYHKERYLQEHYKYNYDFVHAINTAQNSWTATVYEEYEKFNLDQLIKRSGGHSYPFPRPKPAPLTHEILQKTLTLPKSWDWRNVNGVNYVSPVRNQGNCGSCYAFASMGMLESRIRILTNNSQLPVLSPQQIVSCSEYSQGCDGGFPYLIGGKYAQDFGLVEEECFPYEASDSPCTPKNCTRYYTSEYHYVGGFYGGCNEALMKHELIQKGPLAIAFEVYDDFLHYKAGIYHHTGLRDNFNPFELTNHAVLLVGYGTDEKSGEDYWIVKNSWGTSWGESGYFRIRRGTDECAIESIAVAAMPIPKL</sequence>
<dbReference type="GO" id="GO:2001235">
    <property type="term" value="P:positive regulation of apoptotic signaling pathway"/>
    <property type="evidence" value="ECO:0007669"/>
    <property type="project" value="Ensembl"/>
</dbReference>
<keyword evidence="14" id="KW-0868">Chloride</keyword>
<proteinExistence type="inferred from homology"/>
<dbReference type="InParanoid" id="A0A6P5KXP7"/>
<dbReference type="InterPro" id="IPR025660">
    <property type="entry name" value="Pept_his_AS"/>
</dbReference>
<comment type="similarity">
    <text evidence="4">Belongs to the peptidase C1 family.</text>
</comment>
<dbReference type="GO" id="GO:0005764">
    <property type="term" value="C:lysosome"/>
    <property type="evidence" value="ECO:0007669"/>
    <property type="project" value="UniProtKB-SubCell"/>
</dbReference>
<evidence type="ECO:0000256" key="4">
    <source>
        <dbReference type="ARBA" id="ARBA00008455"/>
    </source>
</evidence>
<dbReference type="PANTHER" id="PTHR12411">
    <property type="entry name" value="CYSTEINE PROTEASE FAMILY C1-RELATED"/>
    <property type="match status" value="1"/>
</dbReference>
<evidence type="ECO:0000256" key="2">
    <source>
        <dbReference type="ARBA" id="ARBA00001923"/>
    </source>
</evidence>
<dbReference type="Pfam" id="PF00112">
    <property type="entry name" value="Peptidase_C1"/>
    <property type="match status" value="1"/>
</dbReference>
<dbReference type="InterPro" id="IPR039412">
    <property type="entry name" value="CatC"/>
</dbReference>
<dbReference type="AlphaFoldDB" id="A0A6P5KXP7"/>
<reference evidence="24" key="1">
    <citation type="submission" date="2025-08" db="UniProtKB">
        <authorList>
            <consortium name="RefSeq"/>
        </authorList>
    </citation>
    <scope>IDENTIFICATION</scope>
    <source>
        <tissue evidence="24">Spleen</tissue>
    </source>
</reference>
<comment type="subunit">
    <text evidence="5">Tetramer of heterotrimers consisting of exclusion domain, heavy- and light chains.</text>
</comment>
<dbReference type="InterPro" id="IPR025661">
    <property type="entry name" value="Pept_asp_AS"/>
</dbReference>
<dbReference type="SUPFAM" id="SSF54001">
    <property type="entry name" value="Cysteine proteinases"/>
    <property type="match status" value="1"/>
</dbReference>
<evidence type="ECO:0000256" key="5">
    <source>
        <dbReference type="ARBA" id="ARBA00011610"/>
    </source>
</evidence>
<dbReference type="FunFam" id="3.90.70.10:FF:000062">
    <property type="entry name" value="Dipeptidyl peptidase 1"/>
    <property type="match status" value="1"/>
</dbReference>
<dbReference type="GO" id="GO:0004252">
    <property type="term" value="F:serine-type endopeptidase activity"/>
    <property type="evidence" value="ECO:0007669"/>
    <property type="project" value="Ensembl"/>
</dbReference>
<dbReference type="Proteomes" id="UP000515140">
    <property type="component" value="Unplaced"/>
</dbReference>
<comment type="function">
    <text evidence="20">Thiol protease. Has dipeptidylpeptidase activity. Active against a broad range of dipeptide substrates composed of both polar and hydrophobic amino acids. Proline cannot occupy the P1 position and arginine cannot occupy the P2 position of the substrate. Can act as both an exopeptidase and endopeptidase. Activates serine proteases such as elastase, cathepsin G and granzymes A and B.</text>
</comment>
<dbReference type="GO" id="GO:0005813">
    <property type="term" value="C:centrosome"/>
    <property type="evidence" value="ECO:0007669"/>
    <property type="project" value="Ensembl"/>
</dbReference>
<evidence type="ECO:0000256" key="8">
    <source>
        <dbReference type="ARBA" id="ARBA00022670"/>
    </source>
</evidence>
<dbReference type="InterPro" id="IPR038765">
    <property type="entry name" value="Papain-like_cys_pep_sf"/>
</dbReference>
<dbReference type="PROSITE" id="PS00639">
    <property type="entry name" value="THIOL_PROTEASE_HIS"/>
    <property type="match status" value="1"/>
</dbReference>
<dbReference type="GO" id="GO:1903980">
    <property type="term" value="P:positive regulation of microglial cell activation"/>
    <property type="evidence" value="ECO:0007669"/>
    <property type="project" value="Ensembl"/>
</dbReference>
<dbReference type="KEGG" id="pcw:110213388"/>
<feature type="signal peptide" evidence="21">
    <location>
        <begin position="1"/>
        <end position="17"/>
    </location>
</feature>
<evidence type="ECO:0000259" key="22">
    <source>
        <dbReference type="SMART" id="SM00645"/>
    </source>
</evidence>
<dbReference type="EC" id="3.4.14.1" evidence="6"/>
<dbReference type="PRINTS" id="PR00705">
    <property type="entry name" value="PAPAIN"/>
</dbReference>
<evidence type="ECO:0000256" key="15">
    <source>
        <dbReference type="ARBA" id="ARBA00023228"/>
    </source>
</evidence>
<dbReference type="CTD" id="1075"/>
<comment type="catalytic activity">
    <reaction evidence="1">
        <text>Release of an N-terminal dipeptide, Xaa-Yaa-|-Zaa-, except when Xaa is Arg or Lys, or Yaa or Zaa is Pro.</text>
        <dbReference type="EC" id="3.4.14.1"/>
    </reaction>
</comment>
<gene>
    <name evidence="24" type="primary">CTSC</name>
</gene>
<evidence type="ECO:0000256" key="21">
    <source>
        <dbReference type="SAM" id="SignalP"/>
    </source>
</evidence>
<dbReference type="GO" id="GO:0016505">
    <property type="term" value="F:peptidase activator activity involved in apoptotic process"/>
    <property type="evidence" value="ECO:0007669"/>
    <property type="project" value="Ensembl"/>
</dbReference>
<dbReference type="PROSITE" id="PS00640">
    <property type="entry name" value="THIOL_PROTEASE_ASN"/>
    <property type="match status" value="1"/>
</dbReference>
<dbReference type="SUPFAM" id="SSF75001">
    <property type="entry name" value="Dipeptidyl peptidase I (cathepsin C), exclusion domain"/>
    <property type="match status" value="1"/>
</dbReference>
<evidence type="ECO:0000256" key="17">
    <source>
        <dbReference type="ARBA" id="ARBA00029779"/>
    </source>
</evidence>
<keyword evidence="9" id="KW-0378">Hydrolase</keyword>
<dbReference type="GO" id="GO:0031642">
    <property type="term" value="P:negative regulation of myelination"/>
    <property type="evidence" value="ECO:0007669"/>
    <property type="project" value="Ensembl"/>
</dbReference>
<evidence type="ECO:0000256" key="19">
    <source>
        <dbReference type="ARBA" id="ARBA00032961"/>
    </source>
</evidence>
<evidence type="ECO:0000256" key="10">
    <source>
        <dbReference type="ARBA" id="ARBA00022807"/>
    </source>
</evidence>
<accession>A0A6P5KXP7</accession>
<keyword evidence="12" id="KW-1015">Disulfide bond</keyword>
<keyword evidence="23" id="KW-1185">Reference proteome</keyword>
<comment type="cofactor">
    <cofactor evidence="2">
        <name>chloride</name>
        <dbReference type="ChEBI" id="CHEBI:17996"/>
    </cofactor>
</comment>
<evidence type="ECO:0000256" key="6">
    <source>
        <dbReference type="ARBA" id="ARBA00012059"/>
    </source>
</evidence>
<dbReference type="GO" id="GO:0005654">
    <property type="term" value="C:nucleoplasm"/>
    <property type="evidence" value="ECO:0007669"/>
    <property type="project" value="Ensembl"/>
</dbReference>
<dbReference type="GeneID" id="110213388"/>
<dbReference type="SMART" id="SM00645">
    <property type="entry name" value="Pept_C1"/>
    <property type="match status" value="1"/>
</dbReference>
<dbReference type="GO" id="GO:0008239">
    <property type="term" value="F:dipeptidyl-peptidase activity"/>
    <property type="evidence" value="ECO:0007669"/>
    <property type="project" value="UniProtKB-EC"/>
</dbReference>
<dbReference type="InterPro" id="IPR013128">
    <property type="entry name" value="Peptidase_C1A"/>
</dbReference>
<dbReference type="Gene3D" id="3.90.70.10">
    <property type="entry name" value="Cysteine proteinases"/>
    <property type="match status" value="1"/>
</dbReference>
<evidence type="ECO:0000256" key="18">
    <source>
        <dbReference type="ARBA" id="ARBA00030778"/>
    </source>
</evidence>